<organism evidence="1">
    <name type="scientific">uncultured marine virus</name>
    <dbReference type="NCBI Taxonomy" id="186617"/>
    <lineage>
        <taxon>Viruses</taxon>
        <taxon>environmental samples</taxon>
    </lineage>
</organism>
<evidence type="ECO:0000313" key="1">
    <source>
        <dbReference type="EMBL" id="AKH48833.1"/>
    </source>
</evidence>
<proteinExistence type="predicted"/>
<name>A0A0F7LB79_9VIRU</name>
<reference evidence="1" key="1">
    <citation type="journal article" date="2015" name="Front. Microbiol.">
        <title>Combining genomic sequencing methods to explore viral diversity and reveal potential virus-host interactions.</title>
        <authorList>
            <person name="Chow C.E."/>
            <person name="Winget D.M."/>
            <person name="White R.A.III."/>
            <person name="Hallam S.J."/>
            <person name="Suttle C.A."/>
        </authorList>
    </citation>
    <scope>NUCLEOTIDE SEQUENCE</scope>
    <source>
        <strain evidence="1">Oxic3_4</strain>
    </source>
</reference>
<accession>A0A0F7LB79</accession>
<dbReference type="EMBL" id="KR029610">
    <property type="protein sequence ID" value="AKH48833.1"/>
    <property type="molecule type" value="Genomic_DNA"/>
</dbReference>
<protein>
    <submittedName>
        <fullName evidence="1">Uncharacterized protein</fullName>
    </submittedName>
</protein>
<reference evidence="1" key="2">
    <citation type="submission" date="2015-03" db="EMBL/GenBank/DDBJ databases">
        <authorList>
            <person name="Chow C.-E.T."/>
            <person name="Winget D.M."/>
            <person name="White R.A.III."/>
            <person name="Hallam S.J."/>
            <person name="Suttle C.A."/>
        </authorList>
    </citation>
    <scope>NUCLEOTIDE SEQUENCE</scope>
    <source>
        <strain evidence="1">Oxic3_4</strain>
    </source>
</reference>
<sequence length="66" mass="7645">MRRPCNISTPLNLSSVSLVLQVLNISVWLRLKSNSAKSNSKLSKIKCSSKSWDRWASWLSLRWLNR</sequence>